<reference evidence="2" key="1">
    <citation type="submission" date="2016-10" db="EMBL/GenBank/DDBJ databases">
        <authorList>
            <person name="de Groot N.N."/>
        </authorList>
    </citation>
    <scope>NUCLEOTIDE SEQUENCE [LARGE SCALE GENOMIC DNA]</scope>
    <source>
        <strain evidence="2">10nlg</strain>
    </source>
</reference>
<comment type="caution">
    <text evidence="1">The sequence shown here is derived from an EMBL/GenBank/DDBJ whole genome shotgun (WGS) entry which is preliminary data.</text>
</comment>
<dbReference type="Proteomes" id="UP000199318">
    <property type="component" value="Unassembled WGS sequence"/>
</dbReference>
<name>A0A1H9SID4_9BACI</name>
<accession>A0A1H9SID4</accession>
<dbReference type="STRING" id="1464123.SAMN05444126_10716"/>
<keyword evidence="2" id="KW-1185">Reference proteome</keyword>
<sequence>MGSHLIQINPYDKRMSIKIEGLFSEHDWTELLQSYKDNRSLISPQSYNIELDCLSFPLQSDYQWHLLERCYNFFNSESFQQISFITNQSKQHIDHSFRHAALNEQFANLQWREV</sequence>
<evidence type="ECO:0000313" key="2">
    <source>
        <dbReference type="Proteomes" id="UP000199318"/>
    </source>
</evidence>
<dbReference type="AlphaFoldDB" id="A0A1H9SID4"/>
<dbReference type="RefSeq" id="WP_093072446.1">
    <property type="nucleotide sequence ID" value="NZ_FOGV01000007.1"/>
</dbReference>
<gene>
    <name evidence="1" type="ORF">SAMN05444126_10716</name>
</gene>
<evidence type="ECO:0000313" key="1">
    <source>
        <dbReference type="EMBL" id="SER84722.1"/>
    </source>
</evidence>
<proteinExistence type="predicted"/>
<organism evidence="1 2">
    <name type="scientific">Salisediminibacterium halotolerans</name>
    <dbReference type="NCBI Taxonomy" id="517425"/>
    <lineage>
        <taxon>Bacteria</taxon>
        <taxon>Bacillati</taxon>
        <taxon>Bacillota</taxon>
        <taxon>Bacilli</taxon>
        <taxon>Bacillales</taxon>
        <taxon>Bacillaceae</taxon>
        <taxon>Salisediminibacterium</taxon>
    </lineage>
</organism>
<dbReference type="OrthoDB" id="2867965at2"/>
<dbReference type="EMBL" id="FOGV01000007">
    <property type="protein sequence ID" value="SER84722.1"/>
    <property type="molecule type" value="Genomic_DNA"/>
</dbReference>
<protein>
    <submittedName>
        <fullName evidence="1">Uncharacterized protein</fullName>
    </submittedName>
</protein>